<dbReference type="Pfam" id="PF04542">
    <property type="entry name" value="Sigma70_r2"/>
    <property type="match status" value="1"/>
</dbReference>
<protein>
    <recommendedName>
        <fullName evidence="6">RNA polymerase sigma factor</fullName>
    </recommendedName>
</protein>
<dbReference type="Gene3D" id="1.10.1740.10">
    <property type="match status" value="1"/>
</dbReference>
<comment type="similarity">
    <text evidence="1 6">Belongs to the sigma-70 factor family. ECF subfamily.</text>
</comment>
<evidence type="ECO:0000256" key="1">
    <source>
        <dbReference type="ARBA" id="ARBA00010641"/>
    </source>
</evidence>
<evidence type="ECO:0000256" key="6">
    <source>
        <dbReference type="RuleBase" id="RU000716"/>
    </source>
</evidence>
<keyword evidence="4 6" id="KW-0238">DNA-binding</keyword>
<dbReference type="InterPro" id="IPR014325">
    <property type="entry name" value="RNA_pol_sigma-E_actinobac"/>
</dbReference>
<accession>A0A7W7C5T8</accession>
<gene>
    <name evidence="10" type="ORF">HNR67_001190</name>
</gene>
<dbReference type="PANTHER" id="PTHR43133:SF50">
    <property type="entry name" value="ECF RNA POLYMERASE SIGMA FACTOR SIGM"/>
    <property type="match status" value="1"/>
</dbReference>
<dbReference type="SUPFAM" id="SSF88659">
    <property type="entry name" value="Sigma3 and sigma4 domains of RNA polymerase sigma factors"/>
    <property type="match status" value="1"/>
</dbReference>
<evidence type="ECO:0000256" key="7">
    <source>
        <dbReference type="SAM" id="MobiDB-lite"/>
    </source>
</evidence>
<sequence length="181" mass="19797">MARRDDGFAEFFAARFDAARRIGYALCGNWSEAEELAQTAFVRVYARWPKVHRETADAYLRTVLTRAFLDTKRRGRAREHAVAEVPDQPVEPDHGAAEDRAALTAALQQVPPRQRAVLVLRFIQDLSVEQVAEALGCTTGTVKSQTARGLQTLRAAYHAANGTDGASEPGQTPPPLLSAGR</sequence>
<dbReference type="InterPro" id="IPR013324">
    <property type="entry name" value="RNA_pol_sigma_r3/r4-like"/>
</dbReference>
<dbReference type="InterPro" id="IPR039425">
    <property type="entry name" value="RNA_pol_sigma-70-like"/>
</dbReference>
<dbReference type="GO" id="GO:0006352">
    <property type="term" value="P:DNA-templated transcription initiation"/>
    <property type="evidence" value="ECO:0007669"/>
    <property type="project" value="InterPro"/>
</dbReference>
<dbReference type="GO" id="GO:0006950">
    <property type="term" value="P:response to stress"/>
    <property type="evidence" value="ECO:0007669"/>
    <property type="project" value="UniProtKB-ARBA"/>
</dbReference>
<reference evidence="10 11" key="1">
    <citation type="submission" date="2020-08" db="EMBL/GenBank/DDBJ databases">
        <title>Sequencing the genomes of 1000 actinobacteria strains.</title>
        <authorList>
            <person name="Klenk H.-P."/>
        </authorList>
    </citation>
    <scope>NUCLEOTIDE SEQUENCE [LARGE SCALE GENOMIC DNA]</scope>
    <source>
        <strain evidence="10 11">DSM 44230</strain>
    </source>
</reference>
<evidence type="ECO:0000313" key="11">
    <source>
        <dbReference type="Proteomes" id="UP000533598"/>
    </source>
</evidence>
<evidence type="ECO:0000259" key="9">
    <source>
        <dbReference type="Pfam" id="PF08281"/>
    </source>
</evidence>
<evidence type="ECO:0000313" key="10">
    <source>
        <dbReference type="EMBL" id="MBB4675072.1"/>
    </source>
</evidence>
<dbReference type="PROSITE" id="PS01063">
    <property type="entry name" value="SIGMA70_ECF"/>
    <property type="match status" value="1"/>
</dbReference>
<dbReference type="InterPro" id="IPR013249">
    <property type="entry name" value="RNA_pol_sigma70_r4_t2"/>
</dbReference>
<name>A0A7W7C5T8_9PSEU</name>
<dbReference type="EMBL" id="JACHMH010000001">
    <property type="protein sequence ID" value="MBB4675072.1"/>
    <property type="molecule type" value="Genomic_DNA"/>
</dbReference>
<dbReference type="AlphaFoldDB" id="A0A7W7C5T8"/>
<feature type="region of interest" description="Disordered" evidence="7">
    <location>
        <begin position="161"/>
        <end position="181"/>
    </location>
</feature>
<dbReference type="InterPro" id="IPR036388">
    <property type="entry name" value="WH-like_DNA-bd_sf"/>
</dbReference>
<dbReference type="InterPro" id="IPR013325">
    <property type="entry name" value="RNA_pol_sigma_r2"/>
</dbReference>
<dbReference type="CDD" id="cd06171">
    <property type="entry name" value="Sigma70_r4"/>
    <property type="match status" value="1"/>
</dbReference>
<dbReference type="InterPro" id="IPR014284">
    <property type="entry name" value="RNA_pol_sigma-70_dom"/>
</dbReference>
<keyword evidence="3 6" id="KW-0731">Sigma factor</keyword>
<dbReference type="InterPro" id="IPR007627">
    <property type="entry name" value="RNA_pol_sigma70_r2"/>
</dbReference>
<dbReference type="Pfam" id="PF08281">
    <property type="entry name" value="Sigma70_r4_2"/>
    <property type="match status" value="1"/>
</dbReference>
<evidence type="ECO:0000259" key="8">
    <source>
        <dbReference type="Pfam" id="PF04542"/>
    </source>
</evidence>
<evidence type="ECO:0000256" key="3">
    <source>
        <dbReference type="ARBA" id="ARBA00023082"/>
    </source>
</evidence>
<dbReference type="GO" id="GO:0003677">
    <property type="term" value="F:DNA binding"/>
    <property type="evidence" value="ECO:0007669"/>
    <property type="project" value="UniProtKB-KW"/>
</dbReference>
<keyword evidence="5 6" id="KW-0804">Transcription</keyword>
<keyword evidence="2 6" id="KW-0805">Transcription regulation</keyword>
<feature type="domain" description="RNA polymerase sigma factor 70 region 4 type 2" evidence="9">
    <location>
        <begin position="101"/>
        <end position="153"/>
    </location>
</feature>
<feature type="domain" description="RNA polymerase sigma-70 region 2" evidence="8">
    <location>
        <begin position="19"/>
        <end position="76"/>
    </location>
</feature>
<dbReference type="SUPFAM" id="SSF88946">
    <property type="entry name" value="Sigma2 domain of RNA polymerase sigma factors"/>
    <property type="match status" value="1"/>
</dbReference>
<dbReference type="NCBIfam" id="TIGR02983">
    <property type="entry name" value="SigE-fam_strep"/>
    <property type="match status" value="1"/>
</dbReference>
<evidence type="ECO:0000256" key="4">
    <source>
        <dbReference type="ARBA" id="ARBA00023125"/>
    </source>
</evidence>
<feature type="compositionally biased region" description="Pro residues" evidence="7">
    <location>
        <begin position="171"/>
        <end position="181"/>
    </location>
</feature>
<organism evidence="10 11">
    <name type="scientific">Crossiella cryophila</name>
    <dbReference type="NCBI Taxonomy" id="43355"/>
    <lineage>
        <taxon>Bacteria</taxon>
        <taxon>Bacillati</taxon>
        <taxon>Actinomycetota</taxon>
        <taxon>Actinomycetes</taxon>
        <taxon>Pseudonocardiales</taxon>
        <taxon>Pseudonocardiaceae</taxon>
        <taxon>Crossiella</taxon>
    </lineage>
</organism>
<keyword evidence="11" id="KW-1185">Reference proteome</keyword>
<proteinExistence type="inferred from homology"/>
<evidence type="ECO:0000256" key="2">
    <source>
        <dbReference type="ARBA" id="ARBA00023015"/>
    </source>
</evidence>
<dbReference type="NCBIfam" id="TIGR02937">
    <property type="entry name" value="sigma70-ECF"/>
    <property type="match status" value="1"/>
</dbReference>
<evidence type="ECO:0000256" key="5">
    <source>
        <dbReference type="ARBA" id="ARBA00023163"/>
    </source>
</evidence>
<comment type="caution">
    <text evidence="10">The sequence shown here is derived from an EMBL/GenBank/DDBJ whole genome shotgun (WGS) entry which is preliminary data.</text>
</comment>
<dbReference type="Gene3D" id="1.10.10.10">
    <property type="entry name" value="Winged helix-like DNA-binding domain superfamily/Winged helix DNA-binding domain"/>
    <property type="match status" value="1"/>
</dbReference>
<dbReference type="RefSeq" id="WP_246492467.1">
    <property type="nucleotide sequence ID" value="NZ_BAAAUI010000026.1"/>
</dbReference>
<dbReference type="InterPro" id="IPR000838">
    <property type="entry name" value="RNA_pol_sigma70_ECF_CS"/>
</dbReference>
<dbReference type="PANTHER" id="PTHR43133">
    <property type="entry name" value="RNA POLYMERASE ECF-TYPE SIGMA FACTO"/>
    <property type="match status" value="1"/>
</dbReference>
<dbReference type="Proteomes" id="UP000533598">
    <property type="component" value="Unassembled WGS sequence"/>
</dbReference>
<dbReference type="GO" id="GO:0016987">
    <property type="term" value="F:sigma factor activity"/>
    <property type="evidence" value="ECO:0007669"/>
    <property type="project" value="UniProtKB-KW"/>
</dbReference>